<dbReference type="AlphaFoldDB" id="A0A812T1W0"/>
<comment type="caution">
    <text evidence="2">The sequence shown here is derived from an EMBL/GenBank/DDBJ whole genome shotgun (WGS) entry which is preliminary data.</text>
</comment>
<evidence type="ECO:0000256" key="1">
    <source>
        <dbReference type="SAM" id="MobiDB-lite"/>
    </source>
</evidence>
<sequence length="115" mass="12380">MMRNPDVVGEVVEEPSPIAKKTQPDDMPMARQPSPPEKDESEAPPFTCKHSPPEGFAFGDTVRIRKMVTTGHLFEVGGIGFFPQTKAAKVSGTIAQVVCSRGTPATKGRVCLRKG</sequence>
<proteinExistence type="predicted"/>
<dbReference type="EMBL" id="CAJNIZ010027657">
    <property type="protein sequence ID" value="CAE7501729.1"/>
    <property type="molecule type" value="Genomic_DNA"/>
</dbReference>
<dbReference type="OrthoDB" id="417587at2759"/>
<gene>
    <name evidence="2" type="ORF">SPIL2461_LOCUS12988</name>
</gene>
<dbReference type="Proteomes" id="UP000649617">
    <property type="component" value="Unassembled WGS sequence"/>
</dbReference>
<evidence type="ECO:0000313" key="2">
    <source>
        <dbReference type="EMBL" id="CAE7501729.1"/>
    </source>
</evidence>
<reference evidence="2" key="1">
    <citation type="submission" date="2021-02" db="EMBL/GenBank/DDBJ databases">
        <authorList>
            <person name="Dougan E. K."/>
            <person name="Rhodes N."/>
            <person name="Thang M."/>
            <person name="Chan C."/>
        </authorList>
    </citation>
    <scope>NUCLEOTIDE SEQUENCE</scope>
</reference>
<accession>A0A812T1W0</accession>
<protein>
    <submittedName>
        <fullName evidence="2">Uncharacterized protein</fullName>
    </submittedName>
</protein>
<name>A0A812T1W0_SYMPI</name>
<organism evidence="2 3">
    <name type="scientific">Symbiodinium pilosum</name>
    <name type="common">Dinoflagellate</name>
    <dbReference type="NCBI Taxonomy" id="2952"/>
    <lineage>
        <taxon>Eukaryota</taxon>
        <taxon>Sar</taxon>
        <taxon>Alveolata</taxon>
        <taxon>Dinophyceae</taxon>
        <taxon>Suessiales</taxon>
        <taxon>Symbiodiniaceae</taxon>
        <taxon>Symbiodinium</taxon>
    </lineage>
</organism>
<evidence type="ECO:0000313" key="3">
    <source>
        <dbReference type="Proteomes" id="UP000649617"/>
    </source>
</evidence>
<feature type="region of interest" description="Disordered" evidence="1">
    <location>
        <begin position="1"/>
        <end position="55"/>
    </location>
</feature>
<keyword evidence="3" id="KW-1185">Reference proteome</keyword>
<feature type="non-terminal residue" evidence="2">
    <location>
        <position position="115"/>
    </location>
</feature>